<feature type="transmembrane region" description="Helical" evidence="1">
    <location>
        <begin position="109"/>
        <end position="125"/>
    </location>
</feature>
<reference evidence="2 3" key="1">
    <citation type="submission" date="2019-09" db="EMBL/GenBank/DDBJ databases">
        <title>Genomes of family Cryomorphaceae.</title>
        <authorList>
            <person name="Bowman J.P."/>
        </authorList>
    </citation>
    <scope>NUCLEOTIDE SEQUENCE [LARGE SCALE GENOMIC DNA]</scope>
    <source>
        <strain evidence="2 3">LMG 25704</strain>
    </source>
</reference>
<keyword evidence="1" id="KW-1133">Transmembrane helix</keyword>
<gene>
    <name evidence="2" type="ORF">F8C67_02860</name>
</gene>
<evidence type="ECO:0000313" key="3">
    <source>
        <dbReference type="Proteomes" id="UP000468650"/>
    </source>
</evidence>
<comment type="caution">
    <text evidence="2">The sequence shown here is derived from an EMBL/GenBank/DDBJ whole genome shotgun (WGS) entry which is preliminary data.</text>
</comment>
<keyword evidence="1" id="KW-0812">Transmembrane</keyword>
<accession>A0A6N6RM69</accession>
<dbReference type="EMBL" id="WBVO01000001">
    <property type="protein sequence ID" value="KAB2814701.1"/>
    <property type="molecule type" value="Genomic_DNA"/>
</dbReference>
<evidence type="ECO:0000313" key="2">
    <source>
        <dbReference type="EMBL" id="KAB2814701.1"/>
    </source>
</evidence>
<feature type="transmembrane region" description="Helical" evidence="1">
    <location>
        <begin position="193"/>
        <end position="211"/>
    </location>
</feature>
<feature type="transmembrane region" description="Helical" evidence="1">
    <location>
        <begin position="137"/>
        <end position="154"/>
    </location>
</feature>
<proteinExistence type="predicted"/>
<protein>
    <recommendedName>
        <fullName evidence="4">Lysoplasmalogenase</fullName>
    </recommendedName>
</protein>
<evidence type="ECO:0008006" key="4">
    <source>
        <dbReference type="Google" id="ProtNLM"/>
    </source>
</evidence>
<keyword evidence="3" id="KW-1185">Reference proteome</keyword>
<dbReference type="OrthoDB" id="9842625at2"/>
<feature type="transmembrane region" description="Helical" evidence="1">
    <location>
        <begin position="78"/>
        <end position="97"/>
    </location>
</feature>
<keyword evidence="1" id="KW-0472">Membrane</keyword>
<sequence length="227" mass="25335">MRPNYTPIVLYIIATLVAFVVFVEIGGLVGYASHALPHLVLLVFWFNRVGSDYKLFSIALIGYAITDLLTLHTETYSSILTSVGAIISLSFLIWAFFKWRSGYAKRRAYVGLIVVIYGIGYFLLIEETIPQELLIPIGIYVALDALLFVVVSGMKLRNNFSYILCIIAVFIHLVSDGIYAYHFFVEPLIIGEPIMGLMHSLSQGLFVIGILSENQTPEYAYTGSTSK</sequence>
<evidence type="ECO:0000256" key="1">
    <source>
        <dbReference type="SAM" id="Phobius"/>
    </source>
</evidence>
<dbReference type="Proteomes" id="UP000468650">
    <property type="component" value="Unassembled WGS sequence"/>
</dbReference>
<organism evidence="2 3">
    <name type="scientific">Phaeocystidibacter luteus</name>
    <dbReference type="NCBI Taxonomy" id="911197"/>
    <lineage>
        <taxon>Bacteria</taxon>
        <taxon>Pseudomonadati</taxon>
        <taxon>Bacteroidota</taxon>
        <taxon>Flavobacteriia</taxon>
        <taxon>Flavobacteriales</taxon>
        <taxon>Phaeocystidibacteraceae</taxon>
        <taxon>Phaeocystidibacter</taxon>
    </lineage>
</organism>
<name>A0A6N6RM69_9FLAO</name>
<feature type="transmembrane region" description="Helical" evidence="1">
    <location>
        <begin position="161"/>
        <end position="181"/>
    </location>
</feature>
<feature type="transmembrane region" description="Helical" evidence="1">
    <location>
        <begin position="5"/>
        <end position="22"/>
    </location>
</feature>
<dbReference type="AlphaFoldDB" id="A0A6N6RM69"/>
<dbReference type="RefSeq" id="WP_151666280.1">
    <property type="nucleotide sequence ID" value="NZ_WBVO01000001.1"/>
</dbReference>